<dbReference type="Proteomes" id="UP000605970">
    <property type="component" value="Unassembled WGS sequence"/>
</dbReference>
<accession>A0A8S9ZNG3</accession>
<keyword evidence="3" id="KW-1133">Transmembrane helix</keyword>
<evidence type="ECO:0000259" key="5">
    <source>
        <dbReference type="SMART" id="SM00329"/>
    </source>
</evidence>
<dbReference type="PANTHER" id="PTHR10504:SF131">
    <property type="entry name" value="BPI2 DOMAIN-CONTAINING PROTEIN"/>
    <property type="match status" value="1"/>
</dbReference>
<dbReference type="EMBL" id="JABEBT010000050">
    <property type="protein sequence ID" value="KAF7634835.1"/>
    <property type="molecule type" value="Genomic_DNA"/>
</dbReference>
<evidence type="ECO:0000256" key="2">
    <source>
        <dbReference type="ARBA" id="ARBA00023157"/>
    </source>
</evidence>
<sequence length="569" mass="64738">MTSTPKCPKIFLNLLSLRIFLKFIVTFLYLLNFINLGHSRIEPEPNNKWNRYYGNPGIKLRLTRKGAEYVKNIAVKLINEQLATLHGFRAQHQFEESGIRGNIFVSDVQTLSYRPPTQSNLHFVSPHFFLFSIENAAITLSGRFLGDAGPLFQFPGTVFGQLQGLNVEMATQLRSIDGFITVSVNHCRTSLRFSQFTINPEGLFGPIIKIFEATINDLIRQRIPDLLCRSLRDIVERNSPHLFQRIIYIPLSEHFSSFGNKSDGVIERFVQRLANGLFIDGRMVSDPVITSEYFETQQRGELRYPESHHSAPFFPHPIPIEKDSERMLYLYASDYTLNSMLYQAFQLDRLTIRVDEQSLPPLYKGFVRTTCPDIDQTGGDFLKSICVGKLVPALGKHFSNTTTKFVMVPNQLPEMQFKPGMGTMDLKAHILTFVRERSSRKDRQVLVSSADGTADIKLNAEDDKFGGDLKLKKLLVRLHRSAIPIEPESISQLAPLAKMFLGPELARALKQGLPFPLRDSMRFINPKITLHDGYIRLATDFELNEQTLRTRMSEAFERIKTESASNIGG</sequence>
<gene>
    <name evidence="6" type="ORF">Mgra_00005728</name>
</gene>
<dbReference type="InterPro" id="IPR017942">
    <property type="entry name" value="Lipid-bd_serum_glycop_N"/>
</dbReference>
<dbReference type="SUPFAM" id="SSF55394">
    <property type="entry name" value="Bactericidal permeability-increasing protein, BPI"/>
    <property type="match status" value="2"/>
</dbReference>
<dbReference type="OrthoDB" id="10255543at2759"/>
<dbReference type="InterPro" id="IPR017943">
    <property type="entry name" value="Bactericidal_perm-incr_a/b_dom"/>
</dbReference>
<dbReference type="AlphaFoldDB" id="A0A8S9ZNG3"/>
<comment type="caution">
    <text evidence="6">The sequence shown here is derived from an EMBL/GenBank/DDBJ whole genome shotgun (WGS) entry which is preliminary data.</text>
</comment>
<evidence type="ECO:0000313" key="6">
    <source>
        <dbReference type="EMBL" id="KAF7634835.1"/>
    </source>
</evidence>
<keyword evidence="3" id="KW-0812">Transmembrane</keyword>
<dbReference type="GO" id="GO:0005615">
    <property type="term" value="C:extracellular space"/>
    <property type="evidence" value="ECO:0007669"/>
    <property type="project" value="TreeGrafter"/>
</dbReference>
<dbReference type="InterPro" id="IPR032942">
    <property type="entry name" value="BPI/LBP/Plunc"/>
</dbReference>
<feature type="domain" description="Lipid-binding serum glycoprotein C-terminal" evidence="5">
    <location>
        <begin position="322"/>
        <end position="539"/>
    </location>
</feature>
<name>A0A8S9ZNG3_9BILA</name>
<keyword evidence="2" id="KW-1015">Disulfide bond</keyword>
<evidence type="ECO:0000256" key="1">
    <source>
        <dbReference type="ARBA" id="ARBA00007292"/>
    </source>
</evidence>
<dbReference type="PANTHER" id="PTHR10504">
    <property type="entry name" value="BACTERICIDAL PERMEABILITY-INCREASING BPI PROTEIN-RELATED"/>
    <property type="match status" value="1"/>
</dbReference>
<reference evidence="6" key="1">
    <citation type="journal article" date="2020" name="Ecol. Evol.">
        <title>Genome structure and content of the rice root-knot nematode (Meloidogyne graminicola).</title>
        <authorList>
            <person name="Phan N.T."/>
            <person name="Danchin E.G.J."/>
            <person name="Klopp C."/>
            <person name="Perfus-Barbeoch L."/>
            <person name="Kozlowski D.K."/>
            <person name="Koutsovoulos G.D."/>
            <person name="Lopez-Roques C."/>
            <person name="Bouchez O."/>
            <person name="Zahm M."/>
            <person name="Besnard G."/>
            <person name="Bellafiore S."/>
        </authorList>
    </citation>
    <scope>NUCLEOTIDE SEQUENCE</scope>
    <source>
        <strain evidence="6">VN-18</strain>
    </source>
</reference>
<comment type="similarity">
    <text evidence="1">Belongs to the BPI/LBP/Plunc superfamily. BPI/LBP family.</text>
</comment>
<organism evidence="6 7">
    <name type="scientific">Meloidogyne graminicola</name>
    <dbReference type="NCBI Taxonomy" id="189291"/>
    <lineage>
        <taxon>Eukaryota</taxon>
        <taxon>Metazoa</taxon>
        <taxon>Ecdysozoa</taxon>
        <taxon>Nematoda</taxon>
        <taxon>Chromadorea</taxon>
        <taxon>Rhabditida</taxon>
        <taxon>Tylenchina</taxon>
        <taxon>Tylenchomorpha</taxon>
        <taxon>Tylenchoidea</taxon>
        <taxon>Meloidogynidae</taxon>
        <taxon>Meloidogyninae</taxon>
        <taxon>Meloidogyne</taxon>
    </lineage>
</organism>
<protein>
    <recommendedName>
        <fullName evidence="8">BPI2 domain-containing protein</fullName>
    </recommendedName>
</protein>
<evidence type="ECO:0008006" key="8">
    <source>
        <dbReference type="Google" id="ProtNLM"/>
    </source>
</evidence>
<evidence type="ECO:0000313" key="7">
    <source>
        <dbReference type="Proteomes" id="UP000605970"/>
    </source>
</evidence>
<dbReference type="SMART" id="SM00328">
    <property type="entry name" value="BPI1"/>
    <property type="match status" value="1"/>
</dbReference>
<keyword evidence="7" id="KW-1185">Reference proteome</keyword>
<evidence type="ECO:0000259" key="4">
    <source>
        <dbReference type="SMART" id="SM00328"/>
    </source>
</evidence>
<evidence type="ECO:0000256" key="3">
    <source>
        <dbReference type="SAM" id="Phobius"/>
    </source>
</evidence>
<feature type="transmembrane region" description="Helical" evidence="3">
    <location>
        <begin position="12"/>
        <end position="31"/>
    </location>
</feature>
<keyword evidence="3" id="KW-0472">Membrane</keyword>
<dbReference type="InterPro" id="IPR001124">
    <property type="entry name" value="Lipid-bd_serum_glycop_C"/>
</dbReference>
<dbReference type="Pfam" id="PF02886">
    <property type="entry name" value="LBP_BPI_CETP_C"/>
    <property type="match status" value="1"/>
</dbReference>
<dbReference type="Gene3D" id="3.15.10.10">
    <property type="entry name" value="Bactericidal permeability-increasing protein, domain 1"/>
    <property type="match status" value="1"/>
</dbReference>
<dbReference type="GO" id="GO:0008289">
    <property type="term" value="F:lipid binding"/>
    <property type="evidence" value="ECO:0007669"/>
    <property type="project" value="InterPro"/>
</dbReference>
<feature type="domain" description="Lipid-binding serum glycoprotein N-terminal" evidence="4">
    <location>
        <begin position="61"/>
        <end position="308"/>
    </location>
</feature>
<dbReference type="SMART" id="SM00329">
    <property type="entry name" value="BPI2"/>
    <property type="match status" value="1"/>
</dbReference>
<proteinExistence type="inferred from homology"/>
<dbReference type="Gene3D" id="3.15.20.10">
    <property type="entry name" value="Bactericidal permeability-increasing protein, domain 2"/>
    <property type="match status" value="1"/>
</dbReference>